<dbReference type="GO" id="GO:0005634">
    <property type="term" value="C:nucleus"/>
    <property type="evidence" value="ECO:0007669"/>
    <property type="project" value="UniProtKB-SubCell"/>
</dbReference>
<dbReference type="InterPro" id="IPR053016">
    <property type="entry name" value="CTF18-RFC_complex"/>
</dbReference>
<evidence type="ECO:0000256" key="1">
    <source>
        <dbReference type="ARBA" id="ARBA00004123"/>
    </source>
</evidence>
<dbReference type="Pfam" id="PF00004">
    <property type="entry name" value="AAA"/>
    <property type="match status" value="1"/>
</dbReference>
<evidence type="ECO:0000313" key="10">
    <source>
        <dbReference type="EMBL" id="ODQ75881.1"/>
    </source>
</evidence>
<dbReference type="InterPro" id="IPR003959">
    <property type="entry name" value="ATPase_AAA_core"/>
</dbReference>
<proteinExistence type="inferred from homology"/>
<dbReference type="Gene3D" id="1.10.8.60">
    <property type="match status" value="1"/>
</dbReference>
<keyword evidence="5" id="KW-0238">DNA-binding</keyword>
<dbReference type="OrthoDB" id="2195431at2759"/>
<evidence type="ECO:0000313" key="11">
    <source>
        <dbReference type="Proteomes" id="UP000094385"/>
    </source>
</evidence>
<dbReference type="Gene3D" id="3.40.50.300">
    <property type="entry name" value="P-loop containing nucleotide triphosphate hydrolases"/>
    <property type="match status" value="1"/>
</dbReference>
<keyword evidence="7" id="KW-0131">Cell cycle</keyword>
<dbReference type="InterPro" id="IPR027417">
    <property type="entry name" value="P-loop_NTPase"/>
</dbReference>
<name>A0A1E3QDW3_LIPST</name>
<evidence type="ECO:0000256" key="4">
    <source>
        <dbReference type="ARBA" id="ARBA00022840"/>
    </source>
</evidence>
<dbReference type="InterPro" id="IPR047854">
    <property type="entry name" value="RFC_lid"/>
</dbReference>
<evidence type="ECO:0000256" key="5">
    <source>
        <dbReference type="ARBA" id="ARBA00023125"/>
    </source>
</evidence>
<feature type="domain" description="AAA+ ATPase" evidence="9">
    <location>
        <begin position="432"/>
        <end position="586"/>
    </location>
</feature>
<dbReference type="AlphaFoldDB" id="A0A1E3QDW3"/>
<gene>
    <name evidence="10" type="ORF">LIPSTDRAFT_68552</name>
</gene>
<dbReference type="SUPFAM" id="SSF52540">
    <property type="entry name" value="P-loop containing nucleoside triphosphate hydrolases"/>
    <property type="match status" value="1"/>
</dbReference>
<dbReference type="CDD" id="cd18140">
    <property type="entry name" value="HLD_clamp_RFC"/>
    <property type="match status" value="1"/>
</dbReference>
<evidence type="ECO:0000259" key="9">
    <source>
        <dbReference type="SMART" id="SM00382"/>
    </source>
</evidence>
<dbReference type="STRING" id="675824.A0A1E3QDW3"/>
<keyword evidence="6" id="KW-0539">Nucleus</keyword>
<keyword evidence="2" id="KW-0235">DNA replication</keyword>
<organism evidence="10 11">
    <name type="scientific">Lipomyces starkeyi NRRL Y-11557</name>
    <dbReference type="NCBI Taxonomy" id="675824"/>
    <lineage>
        <taxon>Eukaryota</taxon>
        <taxon>Fungi</taxon>
        <taxon>Dikarya</taxon>
        <taxon>Ascomycota</taxon>
        <taxon>Saccharomycotina</taxon>
        <taxon>Lipomycetes</taxon>
        <taxon>Lipomycetales</taxon>
        <taxon>Lipomycetaceae</taxon>
        <taxon>Lipomyces</taxon>
    </lineage>
</organism>
<comment type="subcellular location">
    <subcellularLocation>
        <location evidence="1">Nucleus</location>
    </subcellularLocation>
</comment>
<comment type="similarity">
    <text evidence="8">Belongs to the activator 1 small subunits family. CTF18 subfamily.</text>
</comment>
<sequence length="1039" mass="116168">MEGEEESATGSLFAFDLIEDSDVPEKDPSVTSAAIASISQPSPSGISKLRATTKGSEIIDGHVVHQIQCMEKEQEQGRWDVVIKDSPFDFVTNNVGHDSTNEPPLATASKISMNDMNVSAREASDRLAVSGDTETTDFPFRITSAAEDDEPAIAIEDSPLDKIAKQSLPSAPAEDALGLPSRDDWHAQVIKDAPDFDVLPEEEFDILPPEEEFDNVPNPDKAQDENFATDELDSANTTQRRKCYLESQQSISDAQIPLFDGQRSEVGPLPILPHSGSADAFYRKAKGSNGKEIILRARSRFLFNTLREASSADKYKRSSYGVDIEKIMLDIENEDRDKKLRILQNEPETVNTKYDALFTNNSEGELWVEKWRAKKWIDLIGDERTHRTLLRWLQQWSHAVFKTPVTAAPNKRRFGDSNAGKLVQTDPYHRPHKKLLLLHGAPGLGKTTVAHVAARQAGYDVLEINASDERGGTLVHDKIRGAIDSHRVGTKPVCIIIDEIDGGAESGFIRVLLDILSSDSKAIQQGHRTSANSPRHKNKKTAKFLLRPVIVICNDPFVSALRSLRPLAEMLSYRRAPTPNIVPRLKEICAREKLFVDSRTLTELVDSMDGDVRGCINTLQFTMGGKRIGSSCIGQKDVNANPNVIVAQVFKVDKQFGNKEESIRAVIENVERSAEFDKVMTGCFTMYPSMYYADDMLAKPVEAGEWLHFYDTLSHSMYQDQHRDLAAYLSYPVGAFHSMFSSNSNSLKEYAIAKTDYEAYEAKKSNKDLAKQVIGSASASTQQSFGRGSTICTELAPYLMHIVNPKLNPVNASIVLEQERIMTMHTVDVMIDFAMKYIQQRCDNGTYVFRMDPPIEQLALFSTQDKDRAAVGKYLIRQCISQEMERNMLRRVSKRNVVAAGSQTSGVKRRKSDSLDGVDLEAQECAEDSRLLHKAKRKHSGSNKAVLLSSSPSSDRTDVSVIDPVEEKPIKPSFISFFKSQTSATSTELLGGHSRQDSLQEWQNRMKQQRDGRVWVQFHEGFSNAVRKPVSWSDFWRDL</sequence>
<dbReference type="PANTHER" id="PTHR46765:SF1">
    <property type="entry name" value="P-LOOP CONTAINING NUCLEOSIDE TRIPHOSPHATE HYDROLASES SUPERFAMILY PROTEIN"/>
    <property type="match status" value="1"/>
</dbReference>
<dbReference type="SMART" id="SM00382">
    <property type="entry name" value="AAA"/>
    <property type="match status" value="1"/>
</dbReference>
<dbReference type="Proteomes" id="UP000094385">
    <property type="component" value="Unassembled WGS sequence"/>
</dbReference>
<evidence type="ECO:0000256" key="3">
    <source>
        <dbReference type="ARBA" id="ARBA00022741"/>
    </source>
</evidence>
<keyword evidence="11" id="KW-1185">Reference proteome</keyword>
<reference evidence="10 11" key="1">
    <citation type="journal article" date="2016" name="Proc. Natl. Acad. Sci. U.S.A.">
        <title>Comparative genomics of biotechnologically important yeasts.</title>
        <authorList>
            <person name="Riley R."/>
            <person name="Haridas S."/>
            <person name="Wolfe K.H."/>
            <person name="Lopes M.R."/>
            <person name="Hittinger C.T."/>
            <person name="Goeker M."/>
            <person name="Salamov A.A."/>
            <person name="Wisecaver J.H."/>
            <person name="Long T.M."/>
            <person name="Calvey C.H."/>
            <person name="Aerts A.L."/>
            <person name="Barry K.W."/>
            <person name="Choi C."/>
            <person name="Clum A."/>
            <person name="Coughlan A.Y."/>
            <person name="Deshpande S."/>
            <person name="Douglass A.P."/>
            <person name="Hanson S.J."/>
            <person name="Klenk H.-P."/>
            <person name="LaButti K.M."/>
            <person name="Lapidus A."/>
            <person name="Lindquist E.A."/>
            <person name="Lipzen A.M."/>
            <person name="Meier-Kolthoff J.P."/>
            <person name="Ohm R.A."/>
            <person name="Otillar R.P."/>
            <person name="Pangilinan J.L."/>
            <person name="Peng Y."/>
            <person name="Rokas A."/>
            <person name="Rosa C.A."/>
            <person name="Scheuner C."/>
            <person name="Sibirny A.A."/>
            <person name="Slot J.C."/>
            <person name="Stielow J.B."/>
            <person name="Sun H."/>
            <person name="Kurtzman C.P."/>
            <person name="Blackwell M."/>
            <person name="Grigoriev I.V."/>
            <person name="Jeffries T.W."/>
        </authorList>
    </citation>
    <scope>NUCLEOTIDE SEQUENCE [LARGE SCALE GENOMIC DNA]</scope>
    <source>
        <strain evidence="10 11">NRRL Y-11557</strain>
    </source>
</reference>
<keyword evidence="4" id="KW-0067">ATP-binding</keyword>
<dbReference type="InterPro" id="IPR003593">
    <property type="entry name" value="AAA+_ATPase"/>
</dbReference>
<evidence type="ECO:0000256" key="7">
    <source>
        <dbReference type="ARBA" id="ARBA00023306"/>
    </source>
</evidence>
<dbReference type="GO" id="GO:0016887">
    <property type="term" value="F:ATP hydrolysis activity"/>
    <property type="evidence" value="ECO:0007669"/>
    <property type="project" value="InterPro"/>
</dbReference>
<protein>
    <recommendedName>
        <fullName evidence="9">AAA+ ATPase domain-containing protein</fullName>
    </recommendedName>
</protein>
<dbReference type="GO" id="GO:0003677">
    <property type="term" value="F:DNA binding"/>
    <property type="evidence" value="ECO:0007669"/>
    <property type="project" value="UniProtKB-KW"/>
</dbReference>
<accession>A0A1E3QDW3</accession>
<dbReference type="PANTHER" id="PTHR46765">
    <property type="entry name" value="P-LOOP CONTAINING NUCLEOSIDE TRIPHOSPHATE HYDROLASES SUPERFAMILY PROTEIN"/>
    <property type="match status" value="1"/>
</dbReference>
<dbReference type="GO" id="GO:0006260">
    <property type="term" value="P:DNA replication"/>
    <property type="evidence" value="ECO:0007669"/>
    <property type="project" value="UniProtKB-KW"/>
</dbReference>
<evidence type="ECO:0000256" key="6">
    <source>
        <dbReference type="ARBA" id="ARBA00023242"/>
    </source>
</evidence>
<dbReference type="EMBL" id="KV454290">
    <property type="protein sequence ID" value="ODQ75881.1"/>
    <property type="molecule type" value="Genomic_DNA"/>
</dbReference>
<dbReference type="GO" id="GO:0005524">
    <property type="term" value="F:ATP binding"/>
    <property type="evidence" value="ECO:0007669"/>
    <property type="project" value="UniProtKB-KW"/>
</dbReference>
<dbReference type="CDD" id="cd00009">
    <property type="entry name" value="AAA"/>
    <property type="match status" value="1"/>
</dbReference>
<evidence type="ECO:0000256" key="2">
    <source>
        <dbReference type="ARBA" id="ARBA00022705"/>
    </source>
</evidence>
<keyword evidence="3" id="KW-0547">Nucleotide-binding</keyword>
<evidence type="ECO:0000256" key="8">
    <source>
        <dbReference type="ARBA" id="ARBA00043975"/>
    </source>
</evidence>